<protein>
    <submittedName>
        <fullName evidence="3">Phospholipase</fullName>
    </submittedName>
</protein>
<proteinExistence type="predicted"/>
<feature type="compositionally biased region" description="Basic and acidic residues" evidence="1">
    <location>
        <begin position="583"/>
        <end position="592"/>
    </location>
</feature>
<dbReference type="Gene3D" id="3.40.50.1820">
    <property type="entry name" value="alpha/beta hydrolase"/>
    <property type="match status" value="2"/>
</dbReference>
<dbReference type="EMBL" id="CP056070">
    <property type="protein sequence ID" value="UKK01445.2"/>
    <property type="molecule type" value="Genomic_DNA"/>
</dbReference>
<evidence type="ECO:0000259" key="2">
    <source>
        <dbReference type="Pfam" id="PF12146"/>
    </source>
</evidence>
<dbReference type="Pfam" id="PF12146">
    <property type="entry name" value="Hydrolase_4"/>
    <property type="match status" value="2"/>
</dbReference>
<dbReference type="InterPro" id="IPR051044">
    <property type="entry name" value="MAG_DAG_Lipase"/>
</dbReference>
<dbReference type="InterPro" id="IPR029058">
    <property type="entry name" value="AB_hydrolase_fold"/>
</dbReference>
<feature type="domain" description="Serine aminopeptidase S33" evidence="2">
    <location>
        <begin position="662"/>
        <end position="837"/>
    </location>
</feature>
<accession>A0A976MBS2</accession>
<name>A0A976MBS2_THEOR</name>
<feature type="compositionally biased region" description="Polar residues" evidence="1">
    <location>
        <begin position="613"/>
        <end position="631"/>
    </location>
</feature>
<dbReference type="SUPFAM" id="SSF53474">
    <property type="entry name" value="alpha/beta-Hydrolases"/>
    <property type="match status" value="1"/>
</dbReference>
<organism evidence="3 4">
    <name type="scientific">Theileria orientalis</name>
    <dbReference type="NCBI Taxonomy" id="68886"/>
    <lineage>
        <taxon>Eukaryota</taxon>
        <taxon>Sar</taxon>
        <taxon>Alveolata</taxon>
        <taxon>Apicomplexa</taxon>
        <taxon>Aconoidasida</taxon>
        <taxon>Piroplasmida</taxon>
        <taxon>Theileriidae</taxon>
        <taxon>Theileria</taxon>
    </lineage>
</organism>
<dbReference type="Pfam" id="PF04385">
    <property type="entry name" value="FAINT"/>
    <property type="match status" value="3"/>
</dbReference>
<sequence length="858" mass="97545">MAPLFKRKRKQREESEIQSRLGENRVVSLNVADTTSTDFEVRKRLIFDFVLVTFTPASGVIVDKIVLKDTVFWQKGHGMDECNCVRTYAKKGNIMFLELIVNKGNVPTFEYFYRDYFKWASTDVDKFAVSFSKQVDLFYVRATPKLNINGKLNPTFFYVNKSLEAPVWVITPKPGIWVDRVVDGIVDIWEKNYKSEICTNAVVLHRNKKPVYVYLLVNELELVNQEVFFKKDGITWPRVTKEEFVEAAKALGCHPETFMNELSLDLSNVGKNFTVEGLDVDTVSTQVITPLTGYEVHKVVDGEQLIWKDERSFVTNVSKQIYTNRGTYEHKHTLLNLYVRQGDKTSLLHFAKLSGVWSRIDSVKYEKMFAQTDDPINTHKHVGVDINGDRKMYMSHFKNKDGLNINTFHAPVENSKGSMILVHGAFGHFCSDYVSYSRNFCLDYEHYSPLVELHDFANAHYDTMDSVKLVTAALAERKDCFEHRRLDGLDMFDTGSRFEYKRSFVEALNNMGYSVYGLDLPSHGHSEGVTSTRFYTNSFDDYVEDLLQFINILKRGKFTDTTQTYEDFTWKDKSYKPKGSSEPSRRSRESSVEHMGSLGSVSSRSVASEDAQGATSTTYCSVEQMQSSPLSSDDRLIGSKPSSPGPLTKTSLEEHVANANMTTTQGEWVDEKLYLVGYSMGSNICIRTINEYYRRTKSPKKLIDGLVCLSGMYQLAAISNPVMQRLAAIFISILSFFAPKSPNPLEKLFDFTMTYDSLSRLRDPMYATKKSCNKTLLMIAKATFDLTKNLSYFPDDLPTLMLNSVKDELVNISGARKVNKLIKNSKLVELKGSVHGLPLSPYVTVVTPVLKDWLSGSL</sequence>
<feature type="region of interest" description="Disordered" evidence="1">
    <location>
        <begin position="572"/>
        <end position="651"/>
    </location>
</feature>
<dbReference type="Proteomes" id="UP000244811">
    <property type="component" value="Chromosome 3"/>
</dbReference>
<evidence type="ECO:0000313" key="3">
    <source>
        <dbReference type="EMBL" id="UKK01445.2"/>
    </source>
</evidence>
<feature type="domain" description="Serine aminopeptidase S33" evidence="2">
    <location>
        <begin position="502"/>
        <end position="555"/>
    </location>
</feature>
<dbReference type="AlphaFoldDB" id="A0A976MBS2"/>
<evidence type="ECO:0000256" key="1">
    <source>
        <dbReference type="SAM" id="MobiDB-lite"/>
    </source>
</evidence>
<dbReference type="PANTHER" id="PTHR11614">
    <property type="entry name" value="PHOSPHOLIPASE-RELATED"/>
    <property type="match status" value="1"/>
</dbReference>
<reference evidence="3" key="1">
    <citation type="submission" date="2022-07" db="EMBL/GenBank/DDBJ databases">
        <title>Evaluation of T. orientalis genome assembly methods using nanopore sequencing and analysis of variation between genomes.</title>
        <authorList>
            <person name="Yam J."/>
            <person name="Micallef M.L."/>
            <person name="Liu M."/>
            <person name="Djordjevic S.P."/>
            <person name="Bogema D.R."/>
            <person name="Jenkins C."/>
        </authorList>
    </citation>
    <scope>NUCLEOTIDE SEQUENCE</scope>
    <source>
        <strain evidence="3">Goon Nure</strain>
    </source>
</reference>
<dbReference type="InterPro" id="IPR022742">
    <property type="entry name" value="Hydrolase_4"/>
</dbReference>
<feature type="compositionally biased region" description="Low complexity" evidence="1">
    <location>
        <begin position="596"/>
        <end position="608"/>
    </location>
</feature>
<dbReference type="InterPro" id="IPR007480">
    <property type="entry name" value="DUF529"/>
</dbReference>
<evidence type="ECO:0000313" key="4">
    <source>
        <dbReference type="Proteomes" id="UP000244811"/>
    </source>
</evidence>
<gene>
    <name evidence="3" type="ORF">MACK_002259</name>
</gene>